<evidence type="ECO:0000256" key="1">
    <source>
        <dbReference type="ARBA" id="ARBA00023157"/>
    </source>
</evidence>
<feature type="signal peptide" evidence="2">
    <location>
        <begin position="1"/>
        <end position="19"/>
    </location>
</feature>
<dbReference type="SUPFAM" id="SSF57184">
    <property type="entry name" value="Growth factor receptor domain"/>
    <property type="match status" value="1"/>
</dbReference>
<keyword evidence="2" id="KW-0732">Signal</keyword>
<evidence type="ECO:0000313" key="4">
    <source>
        <dbReference type="Proteomes" id="UP000095283"/>
    </source>
</evidence>
<dbReference type="SMART" id="SM00121">
    <property type="entry name" value="IB"/>
    <property type="match status" value="1"/>
</dbReference>
<keyword evidence="1" id="KW-1015">Disulfide bond</keyword>
<sequence>MSRWLRLAVALYGLTLVNGVGSNEANLASYELSRCSKTCPQCREPDCEETVIDQCGCCPVCVRHVGESCGAEAGVCATHLTCTQLNDNDELGQCTEMYPERCLKAMCSVVFHPECPPDSRLVILPPPQGQCCGRPGTCHCDQQVSFKIISVTLVLQNQLFINNESIKIYRPTINFSGYEKLFRSLLFQKCEAFVPICEAGTERTLIEEGGHEPGKCCDRFECKKRELHCLSVHCPPHVLEEDGGVDECPADSIRPAIHIPQRTCCPIKPG</sequence>
<dbReference type="AlphaFoldDB" id="A0A1I7XI95"/>
<evidence type="ECO:0000256" key="2">
    <source>
        <dbReference type="SAM" id="SignalP"/>
    </source>
</evidence>
<dbReference type="InterPro" id="IPR009030">
    <property type="entry name" value="Growth_fac_rcpt_cys_sf"/>
</dbReference>
<dbReference type="InterPro" id="IPR000867">
    <property type="entry name" value="IGFBP-like"/>
</dbReference>
<dbReference type="Proteomes" id="UP000095283">
    <property type="component" value="Unplaced"/>
</dbReference>
<protein>
    <submittedName>
        <fullName evidence="5">IGFBP N-terminal domain-containing protein</fullName>
    </submittedName>
</protein>
<dbReference type="WBParaSite" id="Hba_17230">
    <property type="protein sequence ID" value="Hba_17230"/>
    <property type="gene ID" value="Hba_17230"/>
</dbReference>
<evidence type="ECO:0000259" key="3">
    <source>
        <dbReference type="SMART" id="SM00121"/>
    </source>
</evidence>
<feature type="chain" id="PRO_5009311194" evidence="2">
    <location>
        <begin position="20"/>
        <end position="270"/>
    </location>
</feature>
<dbReference type="Pfam" id="PF00219">
    <property type="entry name" value="IGFBP"/>
    <property type="match status" value="1"/>
</dbReference>
<dbReference type="GO" id="GO:0005576">
    <property type="term" value="C:extracellular region"/>
    <property type="evidence" value="ECO:0007669"/>
    <property type="project" value="InterPro"/>
</dbReference>
<reference evidence="5" key="1">
    <citation type="submission" date="2016-11" db="UniProtKB">
        <authorList>
            <consortium name="WormBaseParasite"/>
        </authorList>
    </citation>
    <scope>IDENTIFICATION</scope>
</reference>
<proteinExistence type="predicted"/>
<accession>A0A1I7XI95</accession>
<feature type="domain" description="IGFBP N-terminal" evidence="3">
    <location>
        <begin position="33"/>
        <end position="96"/>
    </location>
</feature>
<organism evidence="4 5">
    <name type="scientific">Heterorhabditis bacteriophora</name>
    <name type="common">Entomopathogenic nematode worm</name>
    <dbReference type="NCBI Taxonomy" id="37862"/>
    <lineage>
        <taxon>Eukaryota</taxon>
        <taxon>Metazoa</taxon>
        <taxon>Ecdysozoa</taxon>
        <taxon>Nematoda</taxon>
        <taxon>Chromadorea</taxon>
        <taxon>Rhabditida</taxon>
        <taxon>Rhabditina</taxon>
        <taxon>Rhabditomorpha</taxon>
        <taxon>Strongyloidea</taxon>
        <taxon>Heterorhabditidae</taxon>
        <taxon>Heterorhabditis</taxon>
    </lineage>
</organism>
<name>A0A1I7XI95_HETBA</name>
<evidence type="ECO:0000313" key="5">
    <source>
        <dbReference type="WBParaSite" id="Hba_17230"/>
    </source>
</evidence>
<keyword evidence="4" id="KW-1185">Reference proteome</keyword>